<dbReference type="GO" id="GO:0006364">
    <property type="term" value="P:rRNA processing"/>
    <property type="evidence" value="ECO:0007669"/>
    <property type="project" value="InterPro"/>
</dbReference>
<dbReference type="PANTHER" id="PTHR12661">
    <property type="entry name" value="PETER PAN-RELATED"/>
    <property type="match status" value="1"/>
</dbReference>
<dbReference type="Pfam" id="PF04427">
    <property type="entry name" value="Brix"/>
    <property type="match status" value="1"/>
</dbReference>
<feature type="region of interest" description="Disordered" evidence="1">
    <location>
        <begin position="230"/>
        <end position="256"/>
    </location>
</feature>
<dbReference type="PROSITE" id="PS50833">
    <property type="entry name" value="BRIX"/>
    <property type="match status" value="1"/>
</dbReference>
<dbReference type="SMART" id="SM00879">
    <property type="entry name" value="Brix"/>
    <property type="match status" value="1"/>
</dbReference>
<dbReference type="SUPFAM" id="SSF52954">
    <property type="entry name" value="Class II aaRS ABD-related"/>
    <property type="match status" value="1"/>
</dbReference>
<dbReference type="GO" id="GO:0030687">
    <property type="term" value="C:preribosome, large subunit precursor"/>
    <property type="evidence" value="ECO:0007669"/>
    <property type="project" value="TreeGrafter"/>
</dbReference>
<dbReference type="InterPro" id="IPR007109">
    <property type="entry name" value="Brix"/>
</dbReference>
<evidence type="ECO:0000313" key="4">
    <source>
        <dbReference type="Proteomes" id="UP000242875"/>
    </source>
</evidence>
<keyword evidence="4" id="KW-1185">Reference proteome</keyword>
<comment type="caution">
    <text evidence="3">The sequence shown here is derived from an EMBL/GenBank/DDBJ whole genome shotgun (WGS) entry which is preliminary data.</text>
</comment>
<protein>
    <recommendedName>
        <fullName evidence="2">Brix domain-containing protein</fullName>
    </recommendedName>
</protein>
<feature type="region of interest" description="Disordered" evidence="1">
    <location>
        <begin position="318"/>
        <end position="380"/>
    </location>
</feature>
<proteinExistence type="predicted"/>
<dbReference type="Proteomes" id="UP000242875">
    <property type="component" value="Unassembled WGS sequence"/>
</dbReference>
<dbReference type="InterPro" id="IPR045112">
    <property type="entry name" value="PPAN-like"/>
</dbReference>
<sequence length="380" mass="43100">MAKRRRKTRTHTPAQEDAGAVKIPKSFVMRSGVVGNAVTALSRDIRRTMEPNTATNLRERKTNKLKDFLQVSGQLGVTHFMIFSRTDKGTNLRIARVPRGPTLTFRVHGYSLAKDVLALQKNPRSPGIEFHTSPLLVLNNFNKDEKYLKLMTTMFQNLFPPINVQTMQLADARRIILLNYNEDTKRIDYRHYSIGVKPLGISKSVKRVVSMNMPDLSNFEDVSEYVLREAHASESDVEEGPESAVTLPQDYVGRGNKRSEQRGIKLIELGPRMELQLLKVQSGLCDGEVLYHEFVHKTPAEIKAQEKAKKQKQELAALRRKEQEANVKRREAAKEEHRARTSGKRARNESDEEDSAGSNARSEDEGSDADIVDEEMDDDE</sequence>
<dbReference type="AlphaFoldDB" id="A0A261XV64"/>
<gene>
    <name evidence="3" type="ORF">BZG36_04549</name>
</gene>
<dbReference type="OrthoDB" id="10261452at2759"/>
<dbReference type="PANTHER" id="PTHR12661:SF5">
    <property type="entry name" value="SUPPRESSOR OF SWI4 1 HOMOLOG"/>
    <property type="match status" value="1"/>
</dbReference>
<name>A0A261XV64_9FUNG</name>
<organism evidence="3 4">
    <name type="scientific">Bifiguratus adelaidae</name>
    <dbReference type="NCBI Taxonomy" id="1938954"/>
    <lineage>
        <taxon>Eukaryota</taxon>
        <taxon>Fungi</taxon>
        <taxon>Fungi incertae sedis</taxon>
        <taxon>Mucoromycota</taxon>
        <taxon>Mucoromycotina</taxon>
        <taxon>Endogonomycetes</taxon>
        <taxon>Endogonales</taxon>
        <taxon>Endogonales incertae sedis</taxon>
        <taxon>Bifiguratus</taxon>
    </lineage>
</organism>
<dbReference type="GO" id="GO:0000027">
    <property type="term" value="P:ribosomal large subunit assembly"/>
    <property type="evidence" value="ECO:0007669"/>
    <property type="project" value="TreeGrafter"/>
</dbReference>
<evidence type="ECO:0000313" key="3">
    <source>
        <dbReference type="EMBL" id="OZJ02240.1"/>
    </source>
</evidence>
<accession>A0A261XV64</accession>
<dbReference type="GO" id="GO:0019843">
    <property type="term" value="F:rRNA binding"/>
    <property type="evidence" value="ECO:0007669"/>
    <property type="project" value="InterPro"/>
</dbReference>
<evidence type="ECO:0000259" key="2">
    <source>
        <dbReference type="PROSITE" id="PS50833"/>
    </source>
</evidence>
<reference evidence="3 4" key="1">
    <citation type="journal article" date="2017" name="Mycologia">
        <title>Bifiguratus adelaidae, gen. et sp. nov., a new member of Mucoromycotina in endophytic and soil-dwelling habitats.</title>
        <authorList>
            <person name="Torres-Cruz T.J."/>
            <person name="Billingsley Tobias T.L."/>
            <person name="Almatruk M."/>
            <person name="Hesse C."/>
            <person name="Kuske C.R."/>
            <person name="Desiro A."/>
            <person name="Benucci G.M."/>
            <person name="Bonito G."/>
            <person name="Stajich J.E."/>
            <person name="Dunlap C."/>
            <person name="Arnold A.E."/>
            <person name="Porras-Alfaro A."/>
        </authorList>
    </citation>
    <scope>NUCLEOTIDE SEQUENCE [LARGE SCALE GENOMIC DNA]</scope>
    <source>
        <strain evidence="3 4">AZ0501</strain>
    </source>
</reference>
<feature type="compositionally biased region" description="Acidic residues" evidence="1">
    <location>
        <begin position="365"/>
        <end position="380"/>
    </location>
</feature>
<dbReference type="EMBL" id="MVBO01000174">
    <property type="protein sequence ID" value="OZJ02240.1"/>
    <property type="molecule type" value="Genomic_DNA"/>
</dbReference>
<feature type="domain" description="Brix" evidence="2">
    <location>
        <begin position="24"/>
        <end position="286"/>
    </location>
</feature>
<evidence type="ECO:0000256" key="1">
    <source>
        <dbReference type="SAM" id="MobiDB-lite"/>
    </source>
</evidence>
<feature type="compositionally biased region" description="Basic and acidic residues" evidence="1">
    <location>
        <begin position="318"/>
        <end position="339"/>
    </location>
</feature>